<dbReference type="AlphaFoldDB" id="A0A7R8CJC8"/>
<keyword evidence="3" id="KW-0812">Transmembrane</keyword>
<dbReference type="InterPro" id="IPR007829">
    <property type="entry name" value="TM2"/>
</dbReference>
<comment type="similarity">
    <text evidence="2">Belongs to the TM2 family.</text>
</comment>
<reference evidence="9" key="1">
    <citation type="submission" date="2021-02" db="EMBL/GenBank/DDBJ databases">
        <authorList>
            <person name="Bekaert M."/>
        </authorList>
    </citation>
    <scope>NUCLEOTIDE SEQUENCE</scope>
    <source>
        <strain evidence="9">IoA-00</strain>
    </source>
</reference>
<keyword evidence="10" id="KW-1185">Reference proteome</keyword>
<evidence type="ECO:0000256" key="2">
    <source>
        <dbReference type="ARBA" id="ARBA00008284"/>
    </source>
</evidence>
<keyword evidence="6" id="KW-0472">Membrane</keyword>
<evidence type="ECO:0000256" key="4">
    <source>
        <dbReference type="ARBA" id="ARBA00022729"/>
    </source>
</evidence>
<dbReference type="PANTHER" id="PTHR21016:SF4">
    <property type="entry name" value="TM2 DOMAIN-CONTAINING PROTEIN 2"/>
    <property type="match status" value="1"/>
</dbReference>
<comment type="subcellular location">
    <subcellularLocation>
        <location evidence="1">Membrane</location>
        <topology evidence="1">Multi-pass membrane protein</topology>
    </subcellularLocation>
</comment>
<protein>
    <submittedName>
        <fullName evidence="9">TM2 domain-containing protein 2,TM2 domain-containing protein C02F5.13,TM2 domain-containing protein CG11103</fullName>
    </submittedName>
</protein>
<evidence type="ECO:0000313" key="9">
    <source>
        <dbReference type="EMBL" id="CAF2839154.1"/>
    </source>
</evidence>
<evidence type="ECO:0000256" key="5">
    <source>
        <dbReference type="ARBA" id="ARBA00022989"/>
    </source>
</evidence>
<dbReference type="InterPro" id="IPR050932">
    <property type="entry name" value="TM2D1-3-like"/>
</dbReference>
<proteinExistence type="inferred from homology"/>
<dbReference type="Gene3D" id="1.10.730.10">
    <property type="entry name" value="Isoleucyl-tRNA Synthetase, Domain 1"/>
    <property type="match status" value="1"/>
</dbReference>
<keyword evidence="4" id="KW-0732">Signal</keyword>
<evidence type="ECO:0000256" key="1">
    <source>
        <dbReference type="ARBA" id="ARBA00004141"/>
    </source>
</evidence>
<dbReference type="OrthoDB" id="408511at2759"/>
<evidence type="ECO:0000313" key="10">
    <source>
        <dbReference type="Proteomes" id="UP000675881"/>
    </source>
</evidence>
<feature type="domain" description="TM2" evidence="8">
    <location>
        <begin position="147"/>
        <end position="194"/>
    </location>
</feature>
<dbReference type="Pfam" id="PF05154">
    <property type="entry name" value="TM2"/>
    <property type="match status" value="1"/>
</dbReference>
<evidence type="ECO:0000259" key="8">
    <source>
        <dbReference type="Pfam" id="PF05154"/>
    </source>
</evidence>
<name>A0A7R8CJC8_LEPSM</name>
<organism evidence="9 10">
    <name type="scientific">Lepeophtheirus salmonis</name>
    <name type="common">Salmon louse</name>
    <name type="synonym">Caligus salmonis</name>
    <dbReference type="NCBI Taxonomy" id="72036"/>
    <lineage>
        <taxon>Eukaryota</taxon>
        <taxon>Metazoa</taxon>
        <taxon>Ecdysozoa</taxon>
        <taxon>Arthropoda</taxon>
        <taxon>Crustacea</taxon>
        <taxon>Multicrustacea</taxon>
        <taxon>Hexanauplia</taxon>
        <taxon>Copepoda</taxon>
        <taxon>Siphonostomatoida</taxon>
        <taxon>Caligidae</taxon>
        <taxon>Lepeophtheirus</taxon>
    </lineage>
</organism>
<dbReference type="PANTHER" id="PTHR21016">
    <property type="entry name" value="BETA-AMYLOID BINDING PROTEIN-RELATED"/>
    <property type="match status" value="1"/>
</dbReference>
<gene>
    <name evidence="9" type="ORF">LSAA_5394</name>
</gene>
<sequence>MIQIIVLTLLCWLIGLSSSSECVFLENEGPDWKSPALKKSDCPCFHAHTDPEDPLCSSPLSSKNPLSPLVPCSHLPEDFIVCNPPLDLEGNTTAHESLGYGCLSFGGQRYHEVEKTKVCCRTIDCIECRGNRTFLRDGFPCIKYSHYYFLTTLLYSILLGFLGLDRFCLGKTGTAVGKLLTLGGLGVWWVVDIVLLITGELIPEDGSNWDYLFVRKDLWTRHGGLFPIPETDLFKVQDEGKILKIIPDLSRVLSQTLKPNFITQEVDERNNLALSSEVVYSSNNSPLTKARTQMAEHMLKKIEAHPRKSIHVEPVLNMKRHVHTLTLEEAIISLYSEEESKCDTFGQLVKERPRAELIFKLMSNALNKSVIFDSIYSTKVTFILYNAARIKQILMEYLHAFGSFPGHDEIHFHELREEGVLAISYLCKYPALLEEIRANGSIHNLPLFLTDFIVWNLVDTIGIPVFSAMSFI</sequence>
<evidence type="ECO:0000256" key="7">
    <source>
        <dbReference type="ARBA" id="ARBA00023180"/>
    </source>
</evidence>
<dbReference type="GO" id="GO:0016020">
    <property type="term" value="C:membrane"/>
    <property type="evidence" value="ECO:0007669"/>
    <property type="project" value="UniProtKB-SubCell"/>
</dbReference>
<dbReference type="Proteomes" id="UP000675881">
    <property type="component" value="Chromosome 14"/>
</dbReference>
<evidence type="ECO:0000256" key="6">
    <source>
        <dbReference type="ARBA" id="ARBA00023136"/>
    </source>
</evidence>
<keyword evidence="5" id="KW-1133">Transmembrane helix</keyword>
<accession>A0A7R8CJC8</accession>
<evidence type="ECO:0000256" key="3">
    <source>
        <dbReference type="ARBA" id="ARBA00022692"/>
    </source>
</evidence>
<keyword evidence="7" id="KW-0325">Glycoprotein</keyword>
<dbReference type="EMBL" id="HG994593">
    <property type="protein sequence ID" value="CAF2839154.1"/>
    <property type="molecule type" value="Genomic_DNA"/>
</dbReference>